<name>A0A0S7EJ80_9TELE</name>
<dbReference type="EMBL" id="GBYX01476487">
    <property type="protein sequence ID" value="JAO05190.1"/>
    <property type="molecule type" value="Transcribed_RNA"/>
</dbReference>
<dbReference type="GO" id="GO:0003677">
    <property type="term" value="F:DNA binding"/>
    <property type="evidence" value="ECO:0007669"/>
    <property type="project" value="InterPro"/>
</dbReference>
<dbReference type="GO" id="GO:0006355">
    <property type="term" value="P:regulation of DNA-templated transcription"/>
    <property type="evidence" value="ECO:0007669"/>
    <property type="project" value="InterPro"/>
</dbReference>
<sequence length="150" mass="16105">LGFRECVGEVVRYLSSLEGELRTQSELASFPISRTVPVSWTLSSYSHPLLPPYPSLPGHGPPSRQLPLLRRPLPRHLSPSSRRDLALLGSYPSSASLRLAPIGWLSAGRPAAPRTDSSGLHPQGGFSPIVSCSGPLQTEPAVPSQHQLCL</sequence>
<evidence type="ECO:0000259" key="1">
    <source>
        <dbReference type="PROSITE" id="PS51054"/>
    </source>
</evidence>
<accession>A0A0S7EJ80</accession>
<feature type="non-terminal residue" evidence="2">
    <location>
        <position position="1"/>
    </location>
</feature>
<dbReference type="PROSITE" id="PS51054">
    <property type="entry name" value="ORANGE"/>
    <property type="match status" value="1"/>
</dbReference>
<protein>
    <submittedName>
        <fullName evidence="2">PPUP9227</fullName>
    </submittedName>
</protein>
<dbReference type="Gene3D" id="6.10.250.980">
    <property type="match status" value="1"/>
</dbReference>
<dbReference type="AlphaFoldDB" id="A0A0S7EJ80"/>
<organism evidence="2">
    <name type="scientific">Poeciliopsis prolifica</name>
    <name type="common">blackstripe livebearer</name>
    <dbReference type="NCBI Taxonomy" id="188132"/>
    <lineage>
        <taxon>Eukaryota</taxon>
        <taxon>Metazoa</taxon>
        <taxon>Chordata</taxon>
        <taxon>Craniata</taxon>
        <taxon>Vertebrata</taxon>
        <taxon>Euteleostomi</taxon>
        <taxon>Actinopterygii</taxon>
        <taxon>Neopterygii</taxon>
        <taxon>Teleostei</taxon>
        <taxon>Neoteleostei</taxon>
        <taxon>Acanthomorphata</taxon>
        <taxon>Ovalentaria</taxon>
        <taxon>Atherinomorphae</taxon>
        <taxon>Cyprinodontiformes</taxon>
        <taxon>Poeciliidae</taxon>
        <taxon>Poeciliinae</taxon>
        <taxon>Poeciliopsis</taxon>
    </lineage>
</organism>
<feature type="domain" description="Orange" evidence="1">
    <location>
        <begin position="1"/>
        <end position="30"/>
    </location>
</feature>
<feature type="non-terminal residue" evidence="2">
    <location>
        <position position="150"/>
    </location>
</feature>
<reference evidence="2" key="1">
    <citation type="submission" date="2014-12" db="EMBL/GenBank/DDBJ databases">
        <title>Parallel Evolution in Life History Adaptation Evident in the Tissue-Specific Poeciliopsis prolifica transcriptome.</title>
        <authorList>
            <person name="Jue N.K."/>
            <person name="Foley R.J."/>
            <person name="Obergfell C."/>
            <person name="Reznick D.N."/>
            <person name="O'Neill R.J."/>
            <person name="O'Neill M.J."/>
        </authorList>
    </citation>
    <scope>NUCLEOTIDE SEQUENCE</scope>
</reference>
<gene>
    <name evidence="2" type="primary">PPUP9227</name>
</gene>
<dbReference type="InterPro" id="IPR003650">
    <property type="entry name" value="Orange_dom"/>
</dbReference>
<evidence type="ECO:0000313" key="2">
    <source>
        <dbReference type="EMBL" id="JAO05190.1"/>
    </source>
</evidence>
<proteinExistence type="predicted"/>